<dbReference type="RefSeq" id="WP_110376971.1">
    <property type="nucleotide sequence ID" value="NZ_JAHBRY010000001.1"/>
</dbReference>
<dbReference type="Pfam" id="PF01425">
    <property type="entry name" value="Amidase"/>
    <property type="match status" value="2"/>
</dbReference>
<dbReference type="AlphaFoldDB" id="A0A2V3TYG9"/>
<dbReference type="PANTHER" id="PTHR46310:SF7">
    <property type="entry name" value="AMIDASE 1"/>
    <property type="match status" value="1"/>
</dbReference>
<dbReference type="NCBIfam" id="NF006169">
    <property type="entry name" value="PRK08310.1"/>
    <property type="match status" value="1"/>
</dbReference>
<organism evidence="2 3">
    <name type="scientific">Chelatococcus asaccharovorans</name>
    <dbReference type="NCBI Taxonomy" id="28210"/>
    <lineage>
        <taxon>Bacteria</taxon>
        <taxon>Pseudomonadati</taxon>
        <taxon>Pseudomonadota</taxon>
        <taxon>Alphaproteobacteria</taxon>
        <taxon>Hyphomicrobiales</taxon>
        <taxon>Chelatococcaceae</taxon>
        <taxon>Chelatococcus</taxon>
    </lineage>
</organism>
<dbReference type="Proteomes" id="UP000248021">
    <property type="component" value="Unassembled WGS sequence"/>
</dbReference>
<accession>A0A2V3TYG9</accession>
<feature type="domain" description="Amidase" evidence="1">
    <location>
        <begin position="282"/>
        <end position="384"/>
    </location>
</feature>
<dbReference type="EMBL" id="QJJK01000011">
    <property type="protein sequence ID" value="PXW54494.1"/>
    <property type="molecule type" value="Genomic_DNA"/>
</dbReference>
<evidence type="ECO:0000259" key="1">
    <source>
        <dbReference type="Pfam" id="PF01425"/>
    </source>
</evidence>
<feature type="domain" description="Amidase" evidence="1">
    <location>
        <begin position="21"/>
        <end position="200"/>
    </location>
</feature>
<name>A0A2V3TYG9_9HYPH</name>
<reference evidence="2 3" key="1">
    <citation type="submission" date="2018-05" db="EMBL/GenBank/DDBJ databases">
        <title>Genomic Encyclopedia of Type Strains, Phase IV (KMG-IV): sequencing the most valuable type-strain genomes for metagenomic binning, comparative biology and taxonomic classification.</title>
        <authorList>
            <person name="Goeker M."/>
        </authorList>
    </citation>
    <scope>NUCLEOTIDE SEQUENCE [LARGE SCALE GENOMIC DNA]</scope>
    <source>
        <strain evidence="2 3">DSM 6462</strain>
    </source>
</reference>
<dbReference type="InterPro" id="IPR036928">
    <property type="entry name" value="AS_sf"/>
</dbReference>
<gene>
    <name evidence="2" type="ORF">C7450_11124</name>
</gene>
<protein>
    <submittedName>
        <fullName evidence="2">Amidase</fullName>
    </submittedName>
</protein>
<keyword evidence="3" id="KW-1185">Reference proteome</keyword>
<dbReference type="OrthoDB" id="9777859at2"/>
<dbReference type="SUPFAM" id="SSF75304">
    <property type="entry name" value="Amidase signature (AS) enzymes"/>
    <property type="match status" value="1"/>
</dbReference>
<comment type="caution">
    <text evidence="2">The sequence shown here is derived from an EMBL/GenBank/DDBJ whole genome shotgun (WGS) entry which is preliminary data.</text>
</comment>
<dbReference type="PANTHER" id="PTHR46310">
    <property type="entry name" value="AMIDASE 1"/>
    <property type="match status" value="1"/>
</dbReference>
<proteinExistence type="predicted"/>
<dbReference type="Gene3D" id="3.90.1300.10">
    <property type="entry name" value="Amidase signature (AS) domain"/>
    <property type="match status" value="1"/>
</dbReference>
<evidence type="ECO:0000313" key="2">
    <source>
        <dbReference type="EMBL" id="PXW54494.1"/>
    </source>
</evidence>
<dbReference type="InterPro" id="IPR023631">
    <property type="entry name" value="Amidase_dom"/>
</dbReference>
<sequence length="400" mass="41577">MPVADDSLRAFMPYPDVPVASAASGPLAGQRLAVKDLFDVTGYPTSMGSPVFLAASGVSATTAPVVRQLLEAGAQFVGKTICDEFAYSMIGKNAHFGTPVNAAAPDRVPGGSSSGSASAVAGGLADIGLGSDTGGSTRFPGSFCGLFSIRPTHGRLSLEGAAPMAPSFDTAGWFTRDAVLFETVADVLLGEDTSPLGDEPELHLADDVFAFADPTAAAALRAAIQRATLRIGDIRGQDFDVSDIGDLVVAFRRLQGREAWTSLGALIERYRPPLGPGVAERIAFARAVTDAEVESASIVRDEFRARLARILGSDRVLLLPSAPDVAPLLADGDVELDDFRTRAQRLAVFASLTGFPQVTIPVAQKDGAPIGLSLLGPAGSDRALVALAHRFHRAAALRLA</sequence>
<evidence type="ECO:0000313" key="3">
    <source>
        <dbReference type="Proteomes" id="UP000248021"/>
    </source>
</evidence>